<keyword evidence="3" id="KW-1185">Reference proteome</keyword>
<proteinExistence type="predicted"/>
<dbReference type="PANTHER" id="PTHR31672">
    <property type="entry name" value="BNACNNG10540D PROTEIN"/>
    <property type="match status" value="1"/>
</dbReference>
<sequence>MSDIPPSKSSVPELPYELMFKIFLCCDAKTLVRVQATSHLWKDTLNSYEFVSEIAVMWRNKGCSLFGHFETGQRFPSVLPFVVANEGWFDIVGIDNGVFCFRLSKTGDVSNLVIWNPLSRRQCVLDDPITGIADESTFLFSFLYYPRTINYSIMAIFLDRDDCKMPLRFTGMERDTRRSLVWNAITGAIRTIPGPPSDGFPILLPTLSFVHIPSTSHYCIVHTYRKRHNDDFLMYQMSSSQLHRWSRTRGCLGKIHRLGPNSVVLDGVVYWINHSHEETHSPESIISFSVVKRIFNIFNIPPDLHPTCHSLIAYEGRIAVVYVQDEANNQIMSIVSLRQRSNDRQSWRIEMKIKNVHAPERPHFFEGGNLISVTDDMHPGALGVDGIVVSRFRQDQEFARARKSKQNMQTILLLECFQFSFSNFLVSATPLVAFFEV</sequence>
<evidence type="ECO:0000259" key="1">
    <source>
        <dbReference type="PROSITE" id="PS50181"/>
    </source>
</evidence>
<dbReference type="InterPro" id="IPR050796">
    <property type="entry name" value="SCF_F-box_component"/>
</dbReference>
<comment type="caution">
    <text evidence="2">The sequence shown here is derived from an EMBL/GenBank/DDBJ whole genome shotgun (WGS) entry which is preliminary data.</text>
</comment>
<evidence type="ECO:0000313" key="3">
    <source>
        <dbReference type="Proteomes" id="UP001341840"/>
    </source>
</evidence>
<dbReference type="SUPFAM" id="SSF81383">
    <property type="entry name" value="F-box domain"/>
    <property type="match status" value="1"/>
</dbReference>
<dbReference type="Pfam" id="PF00646">
    <property type="entry name" value="F-box"/>
    <property type="match status" value="1"/>
</dbReference>
<organism evidence="2 3">
    <name type="scientific">Stylosanthes scabra</name>
    <dbReference type="NCBI Taxonomy" id="79078"/>
    <lineage>
        <taxon>Eukaryota</taxon>
        <taxon>Viridiplantae</taxon>
        <taxon>Streptophyta</taxon>
        <taxon>Embryophyta</taxon>
        <taxon>Tracheophyta</taxon>
        <taxon>Spermatophyta</taxon>
        <taxon>Magnoliopsida</taxon>
        <taxon>eudicotyledons</taxon>
        <taxon>Gunneridae</taxon>
        <taxon>Pentapetalae</taxon>
        <taxon>rosids</taxon>
        <taxon>fabids</taxon>
        <taxon>Fabales</taxon>
        <taxon>Fabaceae</taxon>
        <taxon>Papilionoideae</taxon>
        <taxon>50 kb inversion clade</taxon>
        <taxon>dalbergioids sensu lato</taxon>
        <taxon>Dalbergieae</taxon>
        <taxon>Pterocarpus clade</taxon>
        <taxon>Stylosanthes</taxon>
    </lineage>
</organism>
<dbReference type="Proteomes" id="UP001341840">
    <property type="component" value="Unassembled WGS sequence"/>
</dbReference>
<dbReference type="Pfam" id="PF08268">
    <property type="entry name" value="FBA_3"/>
    <property type="match status" value="1"/>
</dbReference>
<gene>
    <name evidence="2" type="ORF">PIB30_028676</name>
</gene>
<name>A0ABU6SAL1_9FABA</name>
<dbReference type="EMBL" id="JASCZI010060529">
    <property type="protein sequence ID" value="MED6133495.1"/>
    <property type="molecule type" value="Genomic_DNA"/>
</dbReference>
<protein>
    <recommendedName>
        <fullName evidence="1">F-box domain-containing protein</fullName>
    </recommendedName>
</protein>
<dbReference type="PROSITE" id="PS50181">
    <property type="entry name" value="FBOX"/>
    <property type="match status" value="1"/>
</dbReference>
<dbReference type="CDD" id="cd09917">
    <property type="entry name" value="F-box_SF"/>
    <property type="match status" value="1"/>
</dbReference>
<dbReference type="Gene3D" id="1.20.1280.50">
    <property type="match status" value="1"/>
</dbReference>
<dbReference type="InterPro" id="IPR017451">
    <property type="entry name" value="F-box-assoc_interact_dom"/>
</dbReference>
<feature type="domain" description="F-box" evidence="1">
    <location>
        <begin position="8"/>
        <end position="61"/>
    </location>
</feature>
<dbReference type="InterPro" id="IPR036047">
    <property type="entry name" value="F-box-like_dom_sf"/>
</dbReference>
<dbReference type="InterPro" id="IPR001810">
    <property type="entry name" value="F-box_dom"/>
</dbReference>
<dbReference type="InterPro" id="IPR013187">
    <property type="entry name" value="F-box-assoc_dom_typ3"/>
</dbReference>
<accession>A0ABU6SAL1</accession>
<evidence type="ECO:0000313" key="2">
    <source>
        <dbReference type="EMBL" id="MED6133495.1"/>
    </source>
</evidence>
<dbReference type="NCBIfam" id="TIGR01640">
    <property type="entry name" value="F_box_assoc_1"/>
    <property type="match status" value="1"/>
</dbReference>
<dbReference type="PANTHER" id="PTHR31672:SF13">
    <property type="entry name" value="F-BOX PROTEIN CPR30-LIKE"/>
    <property type="match status" value="1"/>
</dbReference>
<reference evidence="2 3" key="1">
    <citation type="journal article" date="2023" name="Plants (Basel)">
        <title>Bridging the Gap: Combining Genomics and Transcriptomics Approaches to Understand Stylosanthes scabra, an Orphan Legume from the Brazilian Caatinga.</title>
        <authorList>
            <person name="Ferreira-Neto J.R.C."/>
            <person name="da Silva M.D."/>
            <person name="Binneck E."/>
            <person name="de Melo N.F."/>
            <person name="da Silva R.H."/>
            <person name="de Melo A.L.T.M."/>
            <person name="Pandolfi V."/>
            <person name="Bustamante F.O."/>
            <person name="Brasileiro-Vidal A.C."/>
            <person name="Benko-Iseppon A.M."/>
        </authorList>
    </citation>
    <scope>NUCLEOTIDE SEQUENCE [LARGE SCALE GENOMIC DNA]</scope>
    <source>
        <tissue evidence="2">Leaves</tissue>
    </source>
</reference>